<gene>
    <name evidence="2" type="ORF">SORBI_3009G014266</name>
</gene>
<feature type="region of interest" description="Disordered" evidence="1">
    <location>
        <begin position="1"/>
        <end position="69"/>
    </location>
</feature>
<dbReference type="Proteomes" id="UP000000768">
    <property type="component" value="Chromosome 9"/>
</dbReference>
<dbReference type="EMBL" id="CM000768">
    <property type="protein sequence ID" value="OQU77239.1"/>
    <property type="molecule type" value="Genomic_DNA"/>
</dbReference>
<reference evidence="3" key="2">
    <citation type="journal article" date="2018" name="Plant J.">
        <title>The Sorghum bicolor reference genome: improved assembly, gene annotations, a transcriptome atlas, and signatures of genome organization.</title>
        <authorList>
            <person name="McCormick R.F."/>
            <person name="Truong S.K."/>
            <person name="Sreedasyam A."/>
            <person name="Jenkins J."/>
            <person name="Shu S."/>
            <person name="Sims D."/>
            <person name="Kennedy M."/>
            <person name="Amirebrahimi M."/>
            <person name="Weers B.D."/>
            <person name="McKinley B."/>
            <person name="Mattison A."/>
            <person name="Morishige D.T."/>
            <person name="Grimwood J."/>
            <person name="Schmutz J."/>
            <person name="Mullet J.E."/>
        </authorList>
    </citation>
    <scope>NUCLEOTIDE SEQUENCE [LARGE SCALE GENOMIC DNA]</scope>
    <source>
        <strain evidence="3">cv. BTx623</strain>
    </source>
</reference>
<protein>
    <submittedName>
        <fullName evidence="2">Uncharacterized protein</fullName>
    </submittedName>
</protein>
<reference evidence="2 3" key="1">
    <citation type="journal article" date="2009" name="Nature">
        <title>The Sorghum bicolor genome and the diversification of grasses.</title>
        <authorList>
            <person name="Paterson A.H."/>
            <person name="Bowers J.E."/>
            <person name="Bruggmann R."/>
            <person name="Dubchak I."/>
            <person name="Grimwood J."/>
            <person name="Gundlach H."/>
            <person name="Haberer G."/>
            <person name="Hellsten U."/>
            <person name="Mitros T."/>
            <person name="Poliakov A."/>
            <person name="Schmutz J."/>
            <person name="Spannagl M."/>
            <person name="Tang H."/>
            <person name="Wang X."/>
            <person name="Wicker T."/>
            <person name="Bharti A.K."/>
            <person name="Chapman J."/>
            <person name="Feltus F.A."/>
            <person name="Gowik U."/>
            <person name="Grigoriev I.V."/>
            <person name="Lyons E."/>
            <person name="Maher C.A."/>
            <person name="Martis M."/>
            <person name="Narechania A."/>
            <person name="Otillar R.P."/>
            <person name="Penning B.W."/>
            <person name="Salamov A.A."/>
            <person name="Wang Y."/>
            <person name="Zhang L."/>
            <person name="Carpita N.C."/>
            <person name="Freeling M."/>
            <person name="Gingle A.R."/>
            <person name="Hash C.T."/>
            <person name="Keller B."/>
            <person name="Klein P."/>
            <person name="Kresovich S."/>
            <person name="McCann M.C."/>
            <person name="Ming R."/>
            <person name="Peterson D.G."/>
            <person name="Mehboob-ur-Rahman"/>
            <person name="Ware D."/>
            <person name="Westhoff P."/>
            <person name="Mayer K.F."/>
            <person name="Messing J."/>
            <person name="Rokhsar D.S."/>
        </authorList>
    </citation>
    <scope>NUCLEOTIDE SEQUENCE [LARGE SCALE GENOMIC DNA]</scope>
    <source>
        <strain evidence="3">cv. BTx623</strain>
    </source>
</reference>
<dbReference type="InParanoid" id="A0A1Z5R153"/>
<proteinExistence type="predicted"/>
<evidence type="ECO:0000313" key="2">
    <source>
        <dbReference type="EMBL" id="OQU77239.1"/>
    </source>
</evidence>
<evidence type="ECO:0000256" key="1">
    <source>
        <dbReference type="SAM" id="MobiDB-lite"/>
    </source>
</evidence>
<evidence type="ECO:0000313" key="3">
    <source>
        <dbReference type="Proteomes" id="UP000000768"/>
    </source>
</evidence>
<dbReference type="Gramene" id="OQU77239">
    <property type="protein sequence ID" value="OQU77239"/>
    <property type="gene ID" value="SORBI_3009G014266"/>
</dbReference>
<dbReference type="AlphaFoldDB" id="A0A1Z5R153"/>
<organism evidence="2 3">
    <name type="scientific">Sorghum bicolor</name>
    <name type="common">Sorghum</name>
    <name type="synonym">Sorghum vulgare</name>
    <dbReference type="NCBI Taxonomy" id="4558"/>
    <lineage>
        <taxon>Eukaryota</taxon>
        <taxon>Viridiplantae</taxon>
        <taxon>Streptophyta</taxon>
        <taxon>Embryophyta</taxon>
        <taxon>Tracheophyta</taxon>
        <taxon>Spermatophyta</taxon>
        <taxon>Magnoliopsida</taxon>
        <taxon>Liliopsida</taxon>
        <taxon>Poales</taxon>
        <taxon>Poaceae</taxon>
        <taxon>PACMAD clade</taxon>
        <taxon>Panicoideae</taxon>
        <taxon>Andropogonodae</taxon>
        <taxon>Andropogoneae</taxon>
        <taxon>Sorghinae</taxon>
        <taxon>Sorghum</taxon>
    </lineage>
</organism>
<feature type="compositionally biased region" description="Polar residues" evidence="1">
    <location>
        <begin position="31"/>
        <end position="45"/>
    </location>
</feature>
<sequence>MNPSLRASKTGARREEAKGNAPPQHRPILPSVNSDNVQGLPTCTPRTGRAGPSALSSRRRTTGRSTLGE</sequence>
<accession>A0A1Z5R153</accession>
<name>A0A1Z5R153_SORBI</name>
<keyword evidence="3" id="KW-1185">Reference proteome</keyword>